<evidence type="ECO:0000313" key="2">
    <source>
        <dbReference type="Proteomes" id="UP000828390"/>
    </source>
</evidence>
<organism evidence="1 2">
    <name type="scientific">Dreissena polymorpha</name>
    <name type="common">Zebra mussel</name>
    <name type="synonym">Mytilus polymorpha</name>
    <dbReference type="NCBI Taxonomy" id="45954"/>
    <lineage>
        <taxon>Eukaryota</taxon>
        <taxon>Metazoa</taxon>
        <taxon>Spiralia</taxon>
        <taxon>Lophotrochozoa</taxon>
        <taxon>Mollusca</taxon>
        <taxon>Bivalvia</taxon>
        <taxon>Autobranchia</taxon>
        <taxon>Heteroconchia</taxon>
        <taxon>Euheterodonta</taxon>
        <taxon>Imparidentia</taxon>
        <taxon>Neoheterodontei</taxon>
        <taxon>Myida</taxon>
        <taxon>Dreissenoidea</taxon>
        <taxon>Dreissenidae</taxon>
        <taxon>Dreissena</taxon>
    </lineage>
</organism>
<sequence>MQKKLQVRCDRHIQSIHFTLIWNNPDKYKNHFVLIGTFHLTGAYFKMVSKKMSGSGLSDIMLEAGLIGSGSIQGVFTGRHFEGQGIVIKLLLRH</sequence>
<evidence type="ECO:0000313" key="1">
    <source>
        <dbReference type="EMBL" id="KAH3750632.1"/>
    </source>
</evidence>
<name>A0A9D4DJ65_DREPO</name>
<comment type="caution">
    <text evidence="1">The sequence shown here is derived from an EMBL/GenBank/DDBJ whole genome shotgun (WGS) entry which is preliminary data.</text>
</comment>
<dbReference type="Proteomes" id="UP000828390">
    <property type="component" value="Unassembled WGS sequence"/>
</dbReference>
<dbReference type="AlphaFoldDB" id="A0A9D4DJ65"/>
<protein>
    <submittedName>
        <fullName evidence="1">Uncharacterized protein</fullName>
    </submittedName>
</protein>
<dbReference type="EMBL" id="JAIWYP010000010">
    <property type="protein sequence ID" value="KAH3750632.1"/>
    <property type="molecule type" value="Genomic_DNA"/>
</dbReference>
<proteinExistence type="predicted"/>
<keyword evidence="2" id="KW-1185">Reference proteome</keyword>
<gene>
    <name evidence="1" type="ORF">DPMN_185160</name>
</gene>
<accession>A0A9D4DJ65</accession>
<reference evidence="1" key="2">
    <citation type="submission" date="2020-11" db="EMBL/GenBank/DDBJ databases">
        <authorList>
            <person name="McCartney M.A."/>
            <person name="Auch B."/>
            <person name="Kono T."/>
            <person name="Mallez S."/>
            <person name="Becker A."/>
            <person name="Gohl D.M."/>
            <person name="Silverstein K.A.T."/>
            <person name="Koren S."/>
            <person name="Bechman K.B."/>
            <person name="Herman A."/>
            <person name="Abrahante J.E."/>
            <person name="Garbe J."/>
        </authorList>
    </citation>
    <scope>NUCLEOTIDE SEQUENCE</scope>
    <source>
        <strain evidence="1">Duluth1</strain>
        <tissue evidence="1">Whole animal</tissue>
    </source>
</reference>
<reference evidence="1" key="1">
    <citation type="journal article" date="2019" name="bioRxiv">
        <title>The Genome of the Zebra Mussel, Dreissena polymorpha: A Resource for Invasive Species Research.</title>
        <authorList>
            <person name="McCartney M.A."/>
            <person name="Auch B."/>
            <person name="Kono T."/>
            <person name="Mallez S."/>
            <person name="Zhang Y."/>
            <person name="Obille A."/>
            <person name="Becker A."/>
            <person name="Abrahante J.E."/>
            <person name="Garbe J."/>
            <person name="Badalamenti J.P."/>
            <person name="Herman A."/>
            <person name="Mangelson H."/>
            <person name="Liachko I."/>
            <person name="Sullivan S."/>
            <person name="Sone E.D."/>
            <person name="Koren S."/>
            <person name="Silverstein K.A.T."/>
            <person name="Beckman K.B."/>
            <person name="Gohl D.M."/>
        </authorList>
    </citation>
    <scope>NUCLEOTIDE SEQUENCE</scope>
    <source>
        <strain evidence="1">Duluth1</strain>
        <tissue evidence="1">Whole animal</tissue>
    </source>
</reference>